<evidence type="ECO:0000256" key="10">
    <source>
        <dbReference type="SAM" id="Phobius"/>
    </source>
</evidence>
<dbReference type="PANTHER" id="PTHR43065">
    <property type="entry name" value="SENSOR HISTIDINE KINASE"/>
    <property type="match status" value="1"/>
</dbReference>
<sequence>MARLNATKNIPARVEKYFLSRRRGAIKITGALLRRAAFIAVIVMIVVGAMIPFFGARAAAQGAAPPEVVRIGVLSFRGKEVTVKRWSPTADYLTHAIAGTRFEIVPLGLEEITSAIEARRVDFLLTNPGNYINLESPYGISRITTMYSLGANKAIINEFGAVIFTRKNRDDITTLRDLRGKTFLAVARHGFGGYLMAAREFYDRLIDPEHDFSSLNFSGAPQDLVVYAVEAGAVDAGTVRTGVLENMAADGKIDLADFKVLNPQHVAGFPYLLSTRLYPEWPFSKLRHTDQILAQKVAIALLSMKPGAPAARAGDYGGWTVPLDYQRVHNLYLDLHLGPYVKFGDISFKKVFYKYEEWIFMAVAILVIALVWGARVEHLVQERTAALSRANETLEREIRVRKQAEEEARRHQHDLAHITRLHTMGQMATSLAHEINQPLAAITNYAKGAVRRLTGENEADKQIKGALERIAQQAERAAEVVKRIRAFVGKDPPAMIALEINDIIRNTADFLGAEAARNRCDIRLVLTAKLPPVRADRVQLEQVLLNLGTNAIESMVNDGVKERTIRFKTRIGPDGWVAVSVADTGCALDEKNIEKIFEPFYTSKKNGLGMGLSISRSIIESFGGTLNVKKQPDGGAEFTFRLPPARGKML</sequence>
<gene>
    <name evidence="12" type="ORF">EDD55_108158</name>
</gene>
<keyword evidence="3" id="KW-0597">Phosphoprotein</keyword>
<keyword evidence="4" id="KW-0808">Transferase</keyword>
<dbReference type="OrthoDB" id="9795133at2"/>
<dbReference type="Gene3D" id="1.10.287.130">
    <property type="match status" value="1"/>
</dbReference>
<evidence type="ECO:0000256" key="3">
    <source>
        <dbReference type="ARBA" id="ARBA00022553"/>
    </source>
</evidence>
<keyword evidence="8" id="KW-0902">Two-component regulatory system</keyword>
<name>A0A4R3J8T9_9PROT</name>
<dbReference type="EC" id="2.7.13.3" evidence="2"/>
<dbReference type="GO" id="GO:0000155">
    <property type="term" value="F:phosphorelay sensor kinase activity"/>
    <property type="evidence" value="ECO:0007669"/>
    <property type="project" value="InterPro"/>
</dbReference>
<dbReference type="SUPFAM" id="SSF55874">
    <property type="entry name" value="ATPase domain of HSP90 chaperone/DNA topoisomerase II/histidine kinase"/>
    <property type="match status" value="1"/>
</dbReference>
<proteinExistence type="predicted"/>
<keyword evidence="10" id="KW-0472">Membrane</keyword>
<dbReference type="GO" id="GO:0005524">
    <property type="term" value="F:ATP binding"/>
    <property type="evidence" value="ECO:0007669"/>
    <property type="project" value="UniProtKB-KW"/>
</dbReference>
<evidence type="ECO:0000256" key="5">
    <source>
        <dbReference type="ARBA" id="ARBA00022741"/>
    </source>
</evidence>
<feature type="coiled-coil region" evidence="9">
    <location>
        <begin position="387"/>
        <end position="421"/>
    </location>
</feature>
<dbReference type="PRINTS" id="PR00344">
    <property type="entry name" value="BCTRLSENSOR"/>
</dbReference>
<evidence type="ECO:0000256" key="7">
    <source>
        <dbReference type="ARBA" id="ARBA00022840"/>
    </source>
</evidence>
<organism evidence="12 13">
    <name type="scientific">Varunaivibrio sulfuroxidans</name>
    <dbReference type="NCBI Taxonomy" id="1773489"/>
    <lineage>
        <taxon>Bacteria</taxon>
        <taxon>Pseudomonadati</taxon>
        <taxon>Pseudomonadota</taxon>
        <taxon>Alphaproteobacteria</taxon>
        <taxon>Rhodospirillales</taxon>
        <taxon>Magnetovibrionaceae</taxon>
        <taxon>Varunaivibrio</taxon>
    </lineage>
</organism>
<comment type="caution">
    <text evidence="12">The sequence shown here is derived from an EMBL/GenBank/DDBJ whole genome shotgun (WGS) entry which is preliminary data.</text>
</comment>
<feature type="domain" description="Histidine kinase" evidence="11">
    <location>
        <begin position="430"/>
        <end position="646"/>
    </location>
</feature>
<evidence type="ECO:0000256" key="9">
    <source>
        <dbReference type="SAM" id="Coils"/>
    </source>
</evidence>
<dbReference type="Pfam" id="PF12974">
    <property type="entry name" value="Phosphonate-bd"/>
    <property type="match status" value="1"/>
</dbReference>
<reference evidence="12 13" key="1">
    <citation type="submission" date="2019-03" db="EMBL/GenBank/DDBJ databases">
        <title>Genomic Encyclopedia of Type Strains, Phase IV (KMG-IV): sequencing the most valuable type-strain genomes for metagenomic binning, comparative biology and taxonomic classification.</title>
        <authorList>
            <person name="Goeker M."/>
        </authorList>
    </citation>
    <scope>NUCLEOTIDE SEQUENCE [LARGE SCALE GENOMIC DNA]</scope>
    <source>
        <strain evidence="12 13">DSM 101688</strain>
    </source>
</reference>
<keyword evidence="10" id="KW-1133">Transmembrane helix</keyword>
<dbReference type="Gene3D" id="3.30.565.10">
    <property type="entry name" value="Histidine kinase-like ATPase, C-terminal domain"/>
    <property type="match status" value="1"/>
</dbReference>
<evidence type="ECO:0000256" key="8">
    <source>
        <dbReference type="ARBA" id="ARBA00023012"/>
    </source>
</evidence>
<feature type="transmembrane region" description="Helical" evidence="10">
    <location>
        <begin position="32"/>
        <end position="55"/>
    </location>
</feature>
<evidence type="ECO:0000259" key="11">
    <source>
        <dbReference type="PROSITE" id="PS50109"/>
    </source>
</evidence>
<dbReference type="Gene3D" id="3.40.190.10">
    <property type="entry name" value="Periplasmic binding protein-like II"/>
    <property type="match status" value="2"/>
</dbReference>
<keyword evidence="9" id="KW-0175">Coiled coil</keyword>
<evidence type="ECO:0000256" key="1">
    <source>
        <dbReference type="ARBA" id="ARBA00000085"/>
    </source>
</evidence>
<dbReference type="SMART" id="SM00387">
    <property type="entry name" value="HATPase_c"/>
    <property type="match status" value="1"/>
</dbReference>
<dbReference type="InterPro" id="IPR036890">
    <property type="entry name" value="HATPase_C_sf"/>
</dbReference>
<evidence type="ECO:0000256" key="4">
    <source>
        <dbReference type="ARBA" id="ARBA00022679"/>
    </source>
</evidence>
<dbReference type="CDD" id="cd00082">
    <property type="entry name" value="HisKA"/>
    <property type="match status" value="1"/>
</dbReference>
<evidence type="ECO:0000313" key="13">
    <source>
        <dbReference type="Proteomes" id="UP000295304"/>
    </source>
</evidence>
<dbReference type="PROSITE" id="PS50109">
    <property type="entry name" value="HIS_KIN"/>
    <property type="match status" value="1"/>
</dbReference>
<dbReference type="Pfam" id="PF02518">
    <property type="entry name" value="HATPase_c"/>
    <property type="match status" value="1"/>
</dbReference>
<keyword evidence="10" id="KW-0812">Transmembrane</keyword>
<dbReference type="Proteomes" id="UP000295304">
    <property type="component" value="Unassembled WGS sequence"/>
</dbReference>
<dbReference type="PANTHER" id="PTHR43065:SF10">
    <property type="entry name" value="PEROXIDE STRESS-ACTIVATED HISTIDINE KINASE MAK3"/>
    <property type="match status" value="1"/>
</dbReference>
<dbReference type="RefSeq" id="WP_132939646.1">
    <property type="nucleotide sequence ID" value="NZ_CP119676.1"/>
</dbReference>
<comment type="catalytic activity">
    <reaction evidence="1">
        <text>ATP + protein L-histidine = ADP + protein N-phospho-L-histidine.</text>
        <dbReference type="EC" id="2.7.13.3"/>
    </reaction>
</comment>
<dbReference type="InterPro" id="IPR003594">
    <property type="entry name" value="HATPase_dom"/>
</dbReference>
<dbReference type="AlphaFoldDB" id="A0A4R3J8T9"/>
<keyword evidence="13" id="KW-1185">Reference proteome</keyword>
<protein>
    <recommendedName>
        <fullName evidence="2">histidine kinase</fullName>
        <ecNumber evidence="2">2.7.13.3</ecNumber>
    </recommendedName>
</protein>
<keyword evidence="5" id="KW-0547">Nucleotide-binding</keyword>
<dbReference type="EMBL" id="SLZW01000008">
    <property type="protein sequence ID" value="TCS61356.1"/>
    <property type="molecule type" value="Genomic_DNA"/>
</dbReference>
<dbReference type="Pfam" id="PF00512">
    <property type="entry name" value="HisKA"/>
    <property type="match status" value="1"/>
</dbReference>
<evidence type="ECO:0000256" key="6">
    <source>
        <dbReference type="ARBA" id="ARBA00022777"/>
    </source>
</evidence>
<dbReference type="InterPro" id="IPR004358">
    <property type="entry name" value="Sig_transdc_His_kin-like_C"/>
</dbReference>
<dbReference type="SUPFAM" id="SSF47384">
    <property type="entry name" value="Homodimeric domain of signal transducing histidine kinase"/>
    <property type="match status" value="1"/>
</dbReference>
<dbReference type="SUPFAM" id="SSF53850">
    <property type="entry name" value="Periplasmic binding protein-like II"/>
    <property type="match status" value="1"/>
</dbReference>
<keyword evidence="6 12" id="KW-0418">Kinase</keyword>
<evidence type="ECO:0000256" key="2">
    <source>
        <dbReference type="ARBA" id="ARBA00012438"/>
    </source>
</evidence>
<evidence type="ECO:0000313" key="12">
    <source>
        <dbReference type="EMBL" id="TCS61356.1"/>
    </source>
</evidence>
<dbReference type="InterPro" id="IPR003661">
    <property type="entry name" value="HisK_dim/P_dom"/>
</dbReference>
<keyword evidence="7" id="KW-0067">ATP-binding</keyword>
<dbReference type="SMART" id="SM00388">
    <property type="entry name" value="HisKA"/>
    <property type="match status" value="1"/>
</dbReference>
<dbReference type="InterPro" id="IPR036097">
    <property type="entry name" value="HisK_dim/P_sf"/>
</dbReference>
<accession>A0A4R3J8T9</accession>
<dbReference type="InterPro" id="IPR005467">
    <property type="entry name" value="His_kinase_dom"/>
</dbReference>